<dbReference type="Pfam" id="PF07287">
    <property type="entry name" value="AtuA"/>
    <property type="match status" value="1"/>
</dbReference>
<dbReference type="InterPro" id="IPR056362">
    <property type="entry name" value="AtuA-like_ferredoxin_dom"/>
</dbReference>
<feature type="domain" description="AtuA-like ferredoxin-fold" evidence="2">
    <location>
        <begin position="525"/>
        <end position="624"/>
    </location>
</feature>
<dbReference type="GeneID" id="43647097"/>
<evidence type="ECO:0000313" key="3">
    <source>
        <dbReference type="EMBL" id="KAE8141542.1"/>
    </source>
</evidence>
<keyword evidence="4" id="KW-1185">Reference proteome</keyword>
<evidence type="ECO:0008006" key="5">
    <source>
        <dbReference type="Google" id="ProtNLM"/>
    </source>
</evidence>
<proteinExistence type="predicted"/>
<evidence type="ECO:0000259" key="1">
    <source>
        <dbReference type="Pfam" id="PF07287"/>
    </source>
</evidence>
<dbReference type="RefSeq" id="XP_031917605.1">
    <property type="nucleotide sequence ID" value="XM_032062887.1"/>
</dbReference>
<dbReference type="Pfam" id="PF23544">
    <property type="entry name" value="AtuA_ferredoxin"/>
    <property type="match status" value="1"/>
</dbReference>
<dbReference type="PANTHER" id="PTHR47585:SF1">
    <property type="entry name" value="DUF1446 DOMAIN-CONTAINING PROTEIN"/>
    <property type="match status" value="1"/>
</dbReference>
<organism evidence="3 4">
    <name type="scientific">Aspergillus pseudotamarii</name>
    <dbReference type="NCBI Taxonomy" id="132259"/>
    <lineage>
        <taxon>Eukaryota</taxon>
        <taxon>Fungi</taxon>
        <taxon>Dikarya</taxon>
        <taxon>Ascomycota</taxon>
        <taxon>Pezizomycotina</taxon>
        <taxon>Eurotiomycetes</taxon>
        <taxon>Eurotiomycetidae</taxon>
        <taxon>Eurotiales</taxon>
        <taxon>Aspergillaceae</taxon>
        <taxon>Aspergillus</taxon>
        <taxon>Aspergillus subgen. Circumdati</taxon>
    </lineage>
</organism>
<dbReference type="EMBL" id="ML743557">
    <property type="protein sequence ID" value="KAE8141542.1"/>
    <property type="molecule type" value="Genomic_DNA"/>
</dbReference>
<protein>
    <recommendedName>
        <fullName evidence="5">DUF1446-domain-containing protein</fullName>
    </recommendedName>
</protein>
<name>A0A5N6T5G9_ASPPS</name>
<dbReference type="Proteomes" id="UP000325672">
    <property type="component" value="Unassembled WGS sequence"/>
</dbReference>
<accession>A0A5N6T5G9</accession>
<gene>
    <name evidence="3" type="ORF">BDV38DRAFT_296221</name>
</gene>
<evidence type="ECO:0000313" key="4">
    <source>
        <dbReference type="Proteomes" id="UP000325672"/>
    </source>
</evidence>
<dbReference type="InterPro" id="IPR010839">
    <property type="entry name" value="AtuA_N"/>
</dbReference>
<dbReference type="AlphaFoldDB" id="A0A5N6T5G9"/>
<reference evidence="3 4" key="1">
    <citation type="submission" date="2019-04" db="EMBL/GenBank/DDBJ databases">
        <title>Friends and foes A comparative genomics study of 23 Aspergillus species from section Flavi.</title>
        <authorList>
            <consortium name="DOE Joint Genome Institute"/>
            <person name="Kjaerbolling I."/>
            <person name="Vesth T."/>
            <person name="Frisvad J.C."/>
            <person name="Nybo J.L."/>
            <person name="Theobald S."/>
            <person name="Kildgaard S."/>
            <person name="Isbrandt T."/>
            <person name="Kuo A."/>
            <person name="Sato A."/>
            <person name="Lyhne E.K."/>
            <person name="Kogle M.E."/>
            <person name="Wiebenga A."/>
            <person name="Kun R.S."/>
            <person name="Lubbers R.J."/>
            <person name="Makela M.R."/>
            <person name="Barry K."/>
            <person name="Chovatia M."/>
            <person name="Clum A."/>
            <person name="Daum C."/>
            <person name="Haridas S."/>
            <person name="He G."/>
            <person name="LaButti K."/>
            <person name="Lipzen A."/>
            <person name="Mondo S."/>
            <person name="Riley R."/>
            <person name="Salamov A."/>
            <person name="Simmons B.A."/>
            <person name="Magnuson J.K."/>
            <person name="Henrissat B."/>
            <person name="Mortensen U.H."/>
            <person name="Larsen T.O."/>
            <person name="Devries R.P."/>
            <person name="Grigoriev I.V."/>
            <person name="Machida M."/>
            <person name="Baker S.E."/>
            <person name="Andersen M.R."/>
        </authorList>
    </citation>
    <scope>NUCLEOTIDE SEQUENCE [LARGE SCALE GENOMIC DNA]</scope>
    <source>
        <strain evidence="3 4">CBS 117625</strain>
    </source>
</reference>
<feature type="domain" description="Acyclic terpene utilisation N-terminal" evidence="1">
    <location>
        <begin position="10"/>
        <end position="482"/>
    </location>
</feature>
<evidence type="ECO:0000259" key="2">
    <source>
        <dbReference type="Pfam" id="PF23544"/>
    </source>
</evidence>
<dbReference type="OrthoDB" id="10265871at2759"/>
<dbReference type="PANTHER" id="PTHR47585">
    <property type="match status" value="1"/>
</dbReference>
<sequence length="639" mass="70559">MLRDPENRPVKVANCSGYHGDPAYEMYRQATLGDVDFITGDYLAEVNLAKNAEAWRAGKHPGYEETAWQGLQQTIDVIAEKGIRVVINGGALDPRALALKVEALTVAKQLDIRVAYVSGDDLYSQVGPNMPTSKEELQHLDSGNSSIVPSRLTYAFMDTADEKPIPMTSAHAYLGARGIVEGLRRGAQIIICGRVADASPVIAAAWYWYNWSETDYDRLAGALIAGHLIECSAYVTGANFAGFDKYPLEDLIAPGFPISEIEKDGTCIITKHPGTQGVVNTDTVKCQFLYELQGNVYLNSDVSAHIGDIAVEDVGKDRYLLITPRFIRALTVDRVRVSGVTGSPPPPTTKLAVFYPGGYEAELLLNATGYATTQKWDLLEKQIRHFLPEGAANDLETLEFQRVGVPDPNPSSQLKSTTYIRIFIAARTAQAVSTVTKALGQISLKHFSGFHASSDMRTAFPRPFIAYYPAIINQSDINEQINILDGQSKTTSFDIPRPIQYEPLQPRESYDPVSPTVFNGPTKEIRLGDIALARSGDKGANLNFGIFVSNPAHWEWLRSFMTISRMRYLLGDDWDDSFSIERVEFAHIHAVHFVIYGILGRGVSSSSRLDGYGKGFADYIRDKVVSVPVQFDVRRSTRL</sequence>